<protein>
    <submittedName>
        <fullName evidence="1">Uncharacterized protein</fullName>
    </submittedName>
</protein>
<evidence type="ECO:0000313" key="1">
    <source>
        <dbReference type="EMBL" id="AKX34729.1"/>
    </source>
</evidence>
<gene>
    <name evidence="1" type="ORF">SLITO_v1c11180</name>
</gene>
<dbReference type="RefSeq" id="WP_075058804.1">
    <property type="nucleotide sequence ID" value="NZ_CP012357.1"/>
</dbReference>
<name>A0A0K1W334_9MOLU</name>
<dbReference type="KEGG" id="sll:SLITO_v1c11180"/>
<keyword evidence="2" id="KW-1185">Reference proteome</keyword>
<dbReference type="EMBL" id="CP012357">
    <property type="protein sequence ID" value="AKX34729.1"/>
    <property type="molecule type" value="Genomic_DNA"/>
</dbReference>
<dbReference type="AlphaFoldDB" id="A0A0K1W334"/>
<reference evidence="1 2" key="1">
    <citation type="journal article" date="2015" name="Genome Announc.">
        <title>Complete Genome Sequence of Spiroplasma litorale TN-1T (DSM 21781), a Bacterium Isolated from a Green-Eyed Horsefly (Tabanus nigrovittatus).</title>
        <authorList>
            <person name="Lo W.S."/>
            <person name="Lai Y.C."/>
            <person name="Lien Y.W."/>
            <person name="Wang T.H."/>
            <person name="Kuo C.H."/>
        </authorList>
    </citation>
    <scope>NUCLEOTIDE SEQUENCE [LARGE SCALE GENOMIC DNA]</scope>
    <source>
        <strain evidence="1 2">TN-1</strain>
    </source>
</reference>
<sequence length="188" mass="22728">MKKIVIQKITLKNSYFFYTKNPKVKLLFKKNTETFKEIDNLKKKKIIDELNRFFDLFVDFRIVTIFFSNSQNKNICFYKSNSFLNKNTKIVFVNFIKYYFFRIEKAYINVELSNIYKTHKNGINFSIPILKEIVRKVLISKTEAELQPHTKKYRKKINEFVMKYKNIKIKSNGPFGERKIKLVYKPDK</sequence>
<dbReference type="PATRIC" id="fig|216942.3.peg.1141"/>
<dbReference type="OrthoDB" id="389585at2"/>
<proteinExistence type="predicted"/>
<organism evidence="1 2">
    <name type="scientific">Spiroplasma litorale</name>
    <dbReference type="NCBI Taxonomy" id="216942"/>
    <lineage>
        <taxon>Bacteria</taxon>
        <taxon>Bacillati</taxon>
        <taxon>Mycoplasmatota</taxon>
        <taxon>Mollicutes</taxon>
        <taxon>Entomoplasmatales</taxon>
        <taxon>Spiroplasmataceae</taxon>
        <taxon>Spiroplasma</taxon>
    </lineage>
</organism>
<accession>A0A0K1W334</accession>
<dbReference type="Proteomes" id="UP000067476">
    <property type="component" value="Chromosome"/>
</dbReference>
<evidence type="ECO:0000313" key="2">
    <source>
        <dbReference type="Proteomes" id="UP000067476"/>
    </source>
</evidence>
<dbReference type="STRING" id="216942.SLITO_v1c11180"/>